<dbReference type="EMBL" id="KV878351">
    <property type="protein sequence ID" value="OJJ43554.1"/>
    <property type="molecule type" value="Genomic_DNA"/>
</dbReference>
<dbReference type="OrthoDB" id="4220372at2759"/>
<evidence type="ECO:0000259" key="6">
    <source>
        <dbReference type="PROSITE" id="PS50048"/>
    </source>
</evidence>
<dbReference type="CDD" id="cd00067">
    <property type="entry name" value="GAL4"/>
    <property type="match status" value="1"/>
</dbReference>
<keyword evidence="8" id="KW-1185">Reference proteome</keyword>
<dbReference type="PROSITE" id="PS00463">
    <property type="entry name" value="ZN2_CY6_FUNGAL_1"/>
    <property type="match status" value="1"/>
</dbReference>
<evidence type="ECO:0000313" key="8">
    <source>
        <dbReference type="Proteomes" id="UP000184188"/>
    </source>
</evidence>
<keyword evidence="2" id="KW-0238">DNA-binding</keyword>
<evidence type="ECO:0000256" key="4">
    <source>
        <dbReference type="ARBA" id="ARBA00023242"/>
    </source>
</evidence>
<dbReference type="Pfam" id="PF11951">
    <property type="entry name" value="Fungal_trans_2"/>
    <property type="match status" value="1"/>
</dbReference>
<evidence type="ECO:0000256" key="3">
    <source>
        <dbReference type="ARBA" id="ARBA00023163"/>
    </source>
</evidence>
<dbReference type="InterPro" id="IPR036864">
    <property type="entry name" value="Zn2-C6_fun-type_DNA-bd_sf"/>
</dbReference>
<keyword evidence="4" id="KW-0539">Nucleus</keyword>
<dbReference type="GO" id="GO:0000981">
    <property type="term" value="F:DNA-binding transcription factor activity, RNA polymerase II-specific"/>
    <property type="evidence" value="ECO:0007669"/>
    <property type="project" value="InterPro"/>
</dbReference>
<dbReference type="InterPro" id="IPR053175">
    <property type="entry name" value="DHMBA_Reg_Transcription_Factor"/>
</dbReference>
<dbReference type="Proteomes" id="UP000184188">
    <property type="component" value="Unassembled WGS sequence"/>
</dbReference>
<dbReference type="SMART" id="SM00066">
    <property type="entry name" value="GAL4"/>
    <property type="match status" value="1"/>
</dbReference>
<accession>A0A1L9S8S8</accession>
<dbReference type="SUPFAM" id="SSF57701">
    <property type="entry name" value="Zn2/Cys6 DNA-binding domain"/>
    <property type="match status" value="1"/>
</dbReference>
<protein>
    <recommendedName>
        <fullName evidence="6">Zn(2)-C6 fungal-type domain-containing protein</fullName>
    </recommendedName>
</protein>
<dbReference type="RefSeq" id="XP_022578064.1">
    <property type="nucleotide sequence ID" value="XM_022727365.1"/>
</dbReference>
<dbReference type="GeneID" id="34613829"/>
<gene>
    <name evidence="7" type="ORF">ASPZODRAFT_19277</name>
</gene>
<dbReference type="Pfam" id="PF00172">
    <property type="entry name" value="Zn_clus"/>
    <property type="match status" value="1"/>
</dbReference>
<evidence type="ECO:0000313" key="7">
    <source>
        <dbReference type="EMBL" id="OJJ43554.1"/>
    </source>
</evidence>
<dbReference type="GO" id="GO:0003677">
    <property type="term" value="F:DNA binding"/>
    <property type="evidence" value="ECO:0007669"/>
    <property type="project" value="UniProtKB-KW"/>
</dbReference>
<dbReference type="Gene3D" id="4.10.240.10">
    <property type="entry name" value="Zn(2)-C6 fungal-type DNA-binding domain"/>
    <property type="match status" value="1"/>
</dbReference>
<dbReference type="AlphaFoldDB" id="A0A1L9S8S8"/>
<reference evidence="8" key="1">
    <citation type="journal article" date="2017" name="Genome Biol.">
        <title>Comparative genomics reveals high biological diversity and specific adaptations in the industrially and medically important fungal genus Aspergillus.</title>
        <authorList>
            <person name="de Vries R.P."/>
            <person name="Riley R."/>
            <person name="Wiebenga A."/>
            <person name="Aguilar-Osorio G."/>
            <person name="Amillis S."/>
            <person name="Uchima C.A."/>
            <person name="Anderluh G."/>
            <person name="Asadollahi M."/>
            <person name="Askin M."/>
            <person name="Barry K."/>
            <person name="Battaglia E."/>
            <person name="Bayram O."/>
            <person name="Benocci T."/>
            <person name="Braus-Stromeyer S.A."/>
            <person name="Caldana C."/>
            <person name="Canovas D."/>
            <person name="Cerqueira G.C."/>
            <person name="Chen F."/>
            <person name="Chen W."/>
            <person name="Choi C."/>
            <person name="Clum A."/>
            <person name="Dos Santos R.A."/>
            <person name="Damasio A.R."/>
            <person name="Diallinas G."/>
            <person name="Emri T."/>
            <person name="Fekete E."/>
            <person name="Flipphi M."/>
            <person name="Freyberg S."/>
            <person name="Gallo A."/>
            <person name="Gournas C."/>
            <person name="Habgood R."/>
            <person name="Hainaut M."/>
            <person name="Harispe M.L."/>
            <person name="Henrissat B."/>
            <person name="Hilden K.S."/>
            <person name="Hope R."/>
            <person name="Hossain A."/>
            <person name="Karabika E."/>
            <person name="Karaffa L."/>
            <person name="Karanyi Z."/>
            <person name="Krasevec N."/>
            <person name="Kuo A."/>
            <person name="Kusch H."/>
            <person name="LaButti K."/>
            <person name="Lagendijk E.L."/>
            <person name="Lapidus A."/>
            <person name="Levasseur A."/>
            <person name="Lindquist E."/>
            <person name="Lipzen A."/>
            <person name="Logrieco A.F."/>
            <person name="MacCabe A."/>
            <person name="Maekelae M.R."/>
            <person name="Malavazi I."/>
            <person name="Melin P."/>
            <person name="Meyer V."/>
            <person name="Mielnichuk N."/>
            <person name="Miskei M."/>
            <person name="Molnar A.P."/>
            <person name="Mule G."/>
            <person name="Ngan C.Y."/>
            <person name="Orejas M."/>
            <person name="Orosz E."/>
            <person name="Ouedraogo J.P."/>
            <person name="Overkamp K.M."/>
            <person name="Park H.-S."/>
            <person name="Perrone G."/>
            <person name="Piumi F."/>
            <person name="Punt P.J."/>
            <person name="Ram A.F."/>
            <person name="Ramon A."/>
            <person name="Rauscher S."/>
            <person name="Record E."/>
            <person name="Riano-Pachon D.M."/>
            <person name="Robert V."/>
            <person name="Roehrig J."/>
            <person name="Ruller R."/>
            <person name="Salamov A."/>
            <person name="Salih N.S."/>
            <person name="Samson R.A."/>
            <person name="Sandor E."/>
            <person name="Sanguinetti M."/>
            <person name="Schuetze T."/>
            <person name="Sepcic K."/>
            <person name="Shelest E."/>
            <person name="Sherlock G."/>
            <person name="Sophianopoulou V."/>
            <person name="Squina F.M."/>
            <person name="Sun H."/>
            <person name="Susca A."/>
            <person name="Todd R.B."/>
            <person name="Tsang A."/>
            <person name="Unkles S.E."/>
            <person name="van de Wiele N."/>
            <person name="van Rossen-Uffink D."/>
            <person name="Oliveira J.V."/>
            <person name="Vesth T.C."/>
            <person name="Visser J."/>
            <person name="Yu J.-H."/>
            <person name="Zhou M."/>
            <person name="Andersen M.R."/>
            <person name="Archer D.B."/>
            <person name="Baker S.E."/>
            <person name="Benoit I."/>
            <person name="Brakhage A.A."/>
            <person name="Braus G.H."/>
            <person name="Fischer R."/>
            <person name="Frisvad J.C."/>
            <person name="Goldman G.H."/>
            <person name="Houbraken J."/>
            <person name="Oakley B."/>
            <person name="Pocsi I."/>
            <person name="Scazzocchio C."/>
            <person name="Seiboth B."/>
            <person name="vanKuyk P.A."/>
            <person name="Wortman J."/>
            <person name="Dyer P.S."/>
            <person name="Grigoriev I.V."/>
        </authorList>
    </citation>
    <scope>NUCLEOTIDE SEQUENCE [LARGE SCALE GENOMIC DNA]</scope>
    <source>
        <strain evidence="8">CBS 506.65</strain>
    </source>
</reference>
<dbReference type="PANTHER" id="PTHR38791:SF5">
    <property type="entry name" value="TRANSCRIPTION FACTOR DBAG-RELATED"/>
    <property type="match status" value="1"/>
</dbReference>
<sequence>MVFRGRVSRSCENCRAVKRRCDQQVPHCGQCRRMGEDCPGYRDEWELMFRNQTDMTIKRSKGKSTRRRAVVKTQQNNTNRPGHGLAPGVDELGVNYFLHNFVIGGKSPSHGYLNYIPAVYMADGEHPTLVSSMAAVGLVALARSTQQPELVQYARAKYSEAIGHVNHALASPTESVKDSTLMAVISLGVFELGFDVDLWVRHVQGAAALVVLRGKKQFTSKASILMFNQVRADMVIACLHTVQPFPPEIVELQQAATDHSDTSSAFWLLGVLAPRCANVFHRFTRNTGEIPWLELLEEATGVQDDIEHIASLLEVQAPYTTTYESTADPDRVYNGRVDVYASFWAIRVWNNMRNCQIIVSQIVCSLLTTALDTDLAPDLAPDLKAYCRAKLKETLQLLVKIGDDMLASIPQALGLTSGSNTISTQSKPQSSMNPSPLPSHTSLSAGLMLLWCLYTVGMSPVITSKARRWVIQRMTDIGKNAGISFALHLVKDLVRSDELLIDSP</sequence>
<proteinExistence type="predicted"/>
<evidence type="ECO:0000256" key="1">
    <source>
        <dbReference type="ARBA" id="ARBA00023015"/>
    </source>
</evidence>
<name>A0A1L9S8S8_9EURO</name>
<dbReference type="InterPro" id="IPR001138">
    <property type="entry name" value="Zn2Cys6_DnaBD"/>
</dbReference>
<organism evidence="7 8">
    <name type="scientific">Penicilliopsis zonata CBS 506.65</name>
    <dbReference type="NCBI Taxonomy" id="1073090"/>
    <lineage>
        <taxon>Eukaryota</taxon>
        <taxon>Fungi</taxon>
        <taxon>Dikarya</taxon>
        <taxon>Ascomycota</taxon>
        <taxon>Pezizomycotina</taxon>
        <taxon>Eurotiomycetes</taxon>
        <taxon>Eurotiomycetidae</taxon>
        <taxon>Eurotiales</taxon>
        <taxon>Aspergillaceae</taxon>
        <taxon>Penicilliopsis</taxon>
    </lineage>
</organism>
<dbReference type="PANTHER" id="PTHR38791">
    <property type="entry name" value="ZN(II)2CYS6 TRANSCRIPTION FACTOR (EUROFUNG)-RELATED-RELATED"/>
    <property type="match status" value="1"/>
</dbReference>
<evidence type="ECO:0000256" key="5">
    <source>
        <dbReference type="SAM" id="MobiDB-lite"/>
    </source>
</evidence>
<keyword evidence="3" id="KW-0804">Transcription</keyword>
<dbReference type="VEuPathDB" id="FungiDB:ASPZODRAFT_19277"/>
<dbReference type="STRING" id="1073090.A0A1L9S8S8"/>
<feature type="region of interest" description="Disordered" evidence="5">
    <location>
        <begin position="419"/>
        <end position="438"/>
    </location>
</feature>
<evidence type="ECO:0000256" key="2">
    <source>
        <dbReference type="ARBA" id="ARBA00023125"/>
    </source>
</evidence>
<keyword evidence="1" id="KW-0805">Transcription regulation</keyword>
<feature type="domain" description="Zn(2)-C6 fungal-type" evidence="6">
    <location>
        <begin position="10"/>
        <end position="38"/>
    </location>
</feature>
<dbReference type="InterPro" id="IPR021858">
    <property type="entry name" value="Fun_TF"/>
</dbReference>
<dbReference type="GO" id="GO:0008270">
    <property type="term" value="F:zinc ion binding"/>
    <property type="evidence" value="ECO:0007669"/>
    <property type="project" value="InterPro"/>
</dbReference>
<dbReference type="PROSITE" id="PS50048">
    <property type="entry name" value="ZN2_CY6_FUNGAL_2"/>
    <property type="match status" value="1"/>
</dbReference>